<keyword evidence="7" id="KW-0132">Cell division</keyword>
<dbReference type="GO" id="GO:0008360">
    <property type="term" value="P:regulation of cell shape"/>
    <property type="evidence" value="ECO:0007669"/>
    <property type="project" value="UniProtKB-KW"/>
</dbReference>
<keyword evidence="6 7" id="KW-0472">Membrane</keyword>
<name>A0A1F7WH23_9BACT</name>
<dbReference type="GO" id="GO:0046872">
    <property type="term" value="F:metal ion binding"/>
    <property type="evidence" value="ECO:0007669"/>
    <property type="project" value="UniProtKB-KW"/>
</dbReference>
<evidence type="ECO:0000313" key="9">
    <source>
        <dbReference type="EMBL" id="OGM01857.1"/>
    </source>
</evidence>
<dbReference type="PROSITE" id="PS01348">
    <property type="entry name" value="MRAY_2"/>
    <property type="match status" value="1"/>
</dbReference>
<dbReference type="Pfam" id="PF00953">
    <property type="entry name" value="Glycos_transf_4"/>
    <property type="match status" value="1"/>
</dbReference>
<evidence type="ECO:0000313" key="10">
    <source>
        <dbReference type="Proteomes" id="UP000176198"/>
    </source>
</evidence>
<feature type="transmembrane region" description="Helical" evidence="7">
    <location>
        <begin position="330"/>
        <end position="349"/>
    </location>
</feature>
<sequence length="351" mass="38762">MITPNILPLALGLLIFSFLITSILVVPFIDILYKLKLTRKKEGAKTGKVSLFDKLHDIKAGTPVGGGILLIFLVSGILLILFPIFNHMGIYIQSSYQLKTELFLVFFTFISFGLLGLSDDLLKIFGKPRKGMMGMWSGLTRTKKFILQWILALVVGYVLYAKLGIQFIHVPLFVKTINLGFWYIPFAALVIVSFSNAFNFTDGLDGLATGLLVICLLAFGIISASVLDTPLWLFIFVWIGALMAFLYFNVWPARIFLGDTGSLSFGATLALIGLLTGSIVALVVIGGIFVIELLSSAIQIFGWRVLKRPIFPLAPIHHTFLAIGWEEPKIVTRAWLAGIMLAIFGLWLATI</sequence>
<dbReference type="GO" id="GO:0051301">
    <property type="term" value="P:cell division"/>
    <property type="evidence" value="ECO:0007669"/>
    <property type="project" value="UniProtKB-KW"/>
</dbReference>
<dbReference type="GO" id="GO:0008963">
    <property type="term" value="F:phospho-N-acetylmuramoyl-pentapeptide-transferase activity"/>
    <property type="evidence" value="ECO:0007669"/>
    <property type="project" value="UniProtKB-UniRule"/>
</dbReference>
<keyword evidence="7" id="KW-0573">Peptidoglycan synthesis</keyword>
<feature type="transmembrane region" description="Helical" evidence="7">
    <location>
        <begin position="146"/>
        <end position="168"/>
    </location>
</feature>
<keyword evidence="7" id="KW-0961">Cell wall biogenesis/degradation</keyword>
<dbReference type="HAMAP" id="MF_00038">
    <property type="entry name" value="MraY"/>
    <property type="match status" value="1"/>
</dbReference>
<dbReference type="STRING" id="1802471.A2115_00180"/>
<keyword evidence="5 7" id="KW-1133">Transmembrane helix</keyword>
<dbReference type="GO" id="GO:0071555">
    <property type="term" value="P:cell wall organization"/>
    <property type="evidence" value="ECO:0007669"/>
    <property type="project" value="UniProtKB-KW"/>
</dbReference>
<feature type="transmembrane region" description="Helical" evidence="7">
    <location>
        <begin position="6"/>
        <end position="33"/>
    </location>
</feature>
<protein>
    <recommendedName>
        <fullName evidence="7">Phospho-N-acetylmuramoyl-pentapeptide-transferase</fullName>
        <ecNumber evidence="7">2.7.8.13</ecNumber>
    </recommendedName>
    <alternativeName>
        <fullName evidence="7">UDP-MurNAc-pentapeptide phosphotransferase</fullName>
    </alternativeName>
</protein>
<dbReference type="UniPathway" id="UPA00219"/>
<feature type="transmembrane region" description="Helical" evidence="7">
    <location>
        <begin position="263"/>
        <end position="291"/>
    </location>
</feature>
<keyword evidence="7" id="KW-0131">Cell cycle</keyword>
<evidence type="ECO:0000256" key="7">
    <source>
        <dbReference type="HAMAP-Rule" id="MF_00038"/>
    </source>
</evidence>
<organism evidence="9 10">
    <name type="scientific">Candidatus Woesebacteria bacterium GWA1_41_8</name>
    <dbReference type="NCBI Taxonomy" id="1802471"/>
    <lineage>
        <taxon>Bacteria</taxon>
        <taxon>Candidatus Woeseibacteriota</taxon>
    </lineage>
</organism>
<dbReference type="PANTHER" id="PTHR22926:SF5">
    <property type="entry name" value="PHOSPHO-N-ACETYLMURAMOYL-PENTAPEPTIDE-TRANSFERASE HOMOLOG"/>
    <property type="match status" value="1"/>
</dbReference>
<dbReference type="InterPro" id="IPR003524">
    <property type="entry name" value="PNAcMuramoyl-5peptid_Trfase"/>
</dbReference>
<proteinExistence type="inferred from homology"/>
<feature type="binding site" evidence="8">
    <location>
        <position position="199"/>
    </location>
    <ligand>
        <name>Mg(2+)</name>
        <dbReference type="ChEBI" id="CHEBI:18420"/>
    </ligand>
</feature>
<keyword evidence="3 7" id="KW-0808">Transferase</keyword>
<keyword evidence="7" id="KW-0133">Cell shape</keyword>
<keyword evidence="4 7" id="KW-0812">Transmembrane</keyword>
<comment type="function">
    <text evidence="7">Catalyzes the initial step of the lipid cycle reactions in the biosynthesis of the cell wall peptidoglycan: transfers peptidoglycan precursor phospho-MurNAc-pentapeptide from UDP-MurNAc-pentapeptide onto the lipid carrier undecaprenyl phosphate, yielding undecaprenyl-pyrophosphoryl-MurNAc-pentapeptide, known as lipid I.</text>
</comment>
<feature type="transmembrane region" description="Helical" evidence="7">
    <location>
        <begin position="102"/>
        <end position="125"/>
    </location>
</feature>
<dbReference type="AlphaFoldDB" id="A0A1F7WH23"/>
<evidence type="ECO:0000256" key="8">
    <source>
        <dbReference type="PIRSR" id="PIRSR600715-1"/>
    </source>
</evidence>
<comment type="pathway">
    <text evidence="7">Cell wall biogenesis; peptidoglycan biosynthesis.</text>
</comment>
<dbReference type="GO" id="GO:0009252">
    <property type="term" value="P:peptidoglycan biosynthetic process"/>
    <property type="evidence" value="ECO:0007669"/>
    <property type="project" value="UniProtKB-UniRule"/>
</dbReference>
<dbReference type="PANTHER" id="PTHR22926">
    <property type="entry name" value="PHOSPHO-N-ACETYLMURAMOYL-PENTAPEPTIDE-TRANSFERASE"/>
    <property type="match status" value="1"/>
</dbReference>
<keyword evidence="7 8" id="KW-0479">Metal-binding</keyword>
<dbReference type="GO" id="GO:0005886">
    <property type="term" value="C:plasma membrane"/>
    <property type="evidence" value="ECO:0007669"/>
    <property type="project" value="UniProtKB-SubCell"/>
</dbReference>
<evidence type="ECO:0000256" key="5">
    <source>
        <dbReference type="ARBA" id="ARBA00022989"/>
    </source>
</evidence>
<gene>
    <name evidence="7" type="primary">mraY</name>
    <name evidence="9" type="ORF">A2115_00180</name>
</gene>
<accession>A0A1F7WH23</accession>
<evidence type="ECO:0000256" key="4">
    <source>
        <dbReference type="ARBA" id="ARBA00022692"/>
    </source>
</evidence>
<evidence type="ECO:0000256" key="3">
    <source>
        <dbReference type="ARBA" id="ARBA00022679"/>
    </source>
</evidence>
<evidence type="ECO:0000256" key="1">
    <source>
        <dbReference type="ARBA" id="ARBA00004141"/>
    </source>
</evidence>
<comment type="cofactor">
    <cofactor evidence="7 8">
        <name>Mg(2+)</name>
        <dbReference type="ChEBI" id="CHEBI:18420"/>
    </cofactor>
</comment>
<dbReference type="EMBL" id="MGFJ01000036">
    <property type="protein sequence ID" value="OGM01857.1"/>
    <property type="molecule type" value="Genomic_DNA"/>
</dbReference>
<feature type="binding site" evidence="8">
    <location>
        <position position="259"/>
    </location>
    <ligand>
        <name>Mg(2+)</name>
        <dbReference type="ChEBI" id="CHEBI:18420"/>
    </ligand>
</feature>
<evidence type="ECO:0000256" key="2">
    <source>
        <dbReference type="ARBA" id="ARBA00005583"/>
    </source>
</evidence>
<reference evidence="9 10" key="1">
    <citation type="journal article" date="2016" name="Nat. Commun.">
        <title>Thousands of microbial genomes shed light on interconnected biogeochemical processes in an aquifer system.</title>
        <authorList>
            <person name="Anantharaman K."/>
            <person name="Brown C.T."/>
            <person name="Hug L.A."/>
            <person name="Sharon I."/>
            <person name="Castelle C.J."/>
            <person name="Probst A.J."/>
            <person name="Thomas B.C."/>
            <person name="Singh A."/>
            <person name="Wilkins M.J."/>
            <person name="Karaoz U."/>
            <person name="Brodie E.L."/>
            <person name="Williams K.H."/>
            <person name="Hubbard S.S."/>
            <person name="Banfield J.F."/>
        </authorList>
    </citation>
    <scope>NUCLEOTIDE SEQUENCE [LARGE SCALE GENOMIC DNA]</scope>
</reference>
<feature type="transmembrane region" description="Helical" evidence="7">
    <location>
        <begin position="232"/>
        <end position="251"/>
    </location>
</feature>
<feature type="transmembrane region" description="Helical" evidence="7">
    <location>
        <begin position="180"/>
        <end position="200"/>
    </location>
</feature>
<dbReference type="InterPro" id="IPR018480">
    <property type="entry name" value="PNAcMuramoyl-5peptid_Trfase_CS"/>
</dbReference>
<dbReference type="EC" id="2.7.8.13" evidence="7"/>
<comment type="subcellular location">
    <subcellularLocation>
        <location evidence="7">Cell membrane</location>
        <topology evidence="7">Multi-pass membrane protein</topology>
    </subcellularLocation>
    <subcellularLocation>
        <location evidence="1">Membrane</location>
        <topology evidence="1">Multi-pass membrane protein</topology>
    </subcellularLocation>
</comment>
<comment type="similarity">
    <text evidence="2 7">Belongs to the glycosyltransferase 4 family. MraY subfamily.</text>
</comment>
<feature type="transmembrane region" description="Helical" evidence="7">
    <location>
        <begin position="207"/>
        <end position="226"/>
    </location>
</feature>
<comment type="caution">
    <text evidence="9">The sequence shown here is derived from an EMBL/GenBank/DDBJ whole genome shotgun (WGS) entry which is preliminary data.</text>
</comment>
<keyword evidence="7 8" id="KW-0460">Magnesium</keyword>
<dbReference type="GO" id="GO:0051992">
    <property type="term" value="F:UDP-N-acetylmuramoyl-L-alanyl-D-glutamyl-meso-2,6-diaminopimelyl-D-alanyl-D-alanine:undecaprenyl-phosphate transferase activity"/>
    <property type="evidence" value="ECO:0007669"/>
    <property type="project" value="RHEA"/>
</dbReference>
<dbReference type="Proteomes" id="UP000176198">
    <property type="component" value="Unassembled WGS sequence"/>
</dbReference>
<evidence type="ECO:0000256" key="6">
    <source>
        <dbReference type="ARBA" id="ARBA00023136"/>
    </source>
</evidence>
<keyword evidence="7" id="KW-1003">Cell membrane</keyword>
<dbReference type="InterPro" id="IPR000715">
    <property type="entry name" value="Glycosyl_transferase_4"/>
</dbReference>
<comment type="catalytic activity">
    <reaction evidence="7">
        <text>UDP-N-acetyl-alpha-D-muramoyl-L-alanyl-gamma-D-glutamyl-meso-2,6-diaminopimeloyl-D-alanyl-D-alanine + di-trans,octa-cis-undecaprenyl phosphate = di-trans,octa-cis-undecaprenyl diphospho-N-acetyl-alpha-D-muramoyl-L-alanyl-D-glutamyl-meso-2,6-diaminopimeloyl-D-alanyl-D-alanine + UMP</text>
        <dbReference type="Rhea" id="RHEA:28386"/>
        <dbReference type="ChEBI" id="CHEBI:57865"/>
        <dbReference type="ChEBI" id="CHEBI:60392"/>
        <dbReference type="ChEBI" id="CHEBI:61386"/>
        <dbReference type="ChEBI" id="CHEBI:61387"/>
        <dbReference type="EC" id="2.7.8.13"/>
    </reaction>
</comment>
<feature type="transmembrane region" description="Helical" evidence="7">
    <location>
        <begin position="64"/>
        <end position="82"/>
    </location>
</feature>